<sequence length="72" mass="8204">MAASVSSINQGAKKLLSDGVTYGYAWTGYNSKYCYIKASIGTDSYEGWEEDWNQQNLECSGNWDIYHNHKVR</sequence>
<protein>
    <submittedName>
        <fullName evidence="1">Uncharacterized protein</fullName>
    </submittedName>
</protein>
<dbReference type="AlphaFoldDB" id="B2TR71"/>
<reference evidence="1" key="1">
    <citation type="submission" date="2009-06" db="EMBL/GenBank/DDBJ databases">
        <authorList>
            <consortium name="US DOE Joint Genome Institute (JGI-PGF)"/>
            <person name="Lucas S."/>
            <person name="Copeland A."/>
            <person name="Lapidus A."/>
            <person name="Glavina del Rio T."/>
            <person name="Dalin E."/>
            <person name="Tice H."/>
            <person name="Bruce D."/>
            <person name="Goodwin L."/>
            <person name="Pitluck S."/>
            <person name="Kyrpides N."/>
            <person name="Mavromatis K."/>
            <person name="Ivanova N."/>
            <person name="Saunders E."/>
            <person name="Brettin T."/>
            <person name="Detter J.C."/>
            <person name="Han C."/>
            <person name="Larimer F."/>
            <person name="Land M."/>
            <person name="Hauser L."/>
            <person name="Markowitz V."/>
            <person name="Cheng J.-F."/>
            <person name="Hugenholtz P."/>
            <person name="Woyke T."/>
            <person name="Wu D."/>
            <person name="Gronow S."/>
            <person name="Klenk H.-P."/>
            <person name="Eisen J.A."/>
        </authorList>
    </citation>
    <scope>NUCLEOTIDE SEQUENCE</scope>
    <source>
        <strain evidence="1">Eklund 17B</strain>
    </source>
</reference>
<dbReference type="PATRIC" id="fig|935198.13.peg.3421"/>
<accession>U4PD40</accession>
<dbReference type="HOGENOM" id="CLU_2715180_0_0_9"/>
<name>B2TR71_CLOBB</name>
<dbReference type="KEGG" id="cbk:CLL_A3464"/>
<gene>
    <name evidence="1" type="ordered locus">CLL_A3464</name>
</gene>
<evidence type="ECO:0000313" key="1">
    <source>
        <dbReference type="EMBL" id="ACD22793.1"/>
    </source>
</evidence>
<proteinExistence type="predicted"/>
<reference evidence="1" key="2">
    <citation type="submission" date="2009-08" db="EMBL/GenBank/DDBJ databases">
        <authorList>
            <person name="Shrivastava S."/>
            <person name="Brinkac L.M."/>
            <person name="Dodson R.J."/>
            <person name="Harkins D.M."/>
            <person name="Durkin A.S."/>
            <person name="Sutton G."/>
        </authorList>
    </citation>
    <scope>NUCLEOTIDE SEQUENCE</scope>
    <source>
        <strain evidence="1">Eklund 17B</strain>
    </source>
</reference>
<accession>B2TR71</accession>
<dbReference type="EMBL" id="CP001056">
    <property type="protein sequence ID" value="ACD22793.1"/>
    <property type="molecule type" value="Genomic_DNA"/>
</dbReference>
<organism evidence="1">
    <name type="scientific">Clostridium botulinum (strain Eklund 17B / Type B)</name>
    <dbReference type="NCBI Taxonomy" id="935198"/>
    <lineage>
        <taxon>Bacteria</taxon>
        <taxon>Bacillati</taxon>
        <taxon>Bacillota</taxon>
        <taxon>Clostridia</taxon>
        <taxon>Eubacteriales</taxon>
        <taxon>Clostridiaceae</taxon>
        <taxon>Clostridium</taxon>
    </lineage>
</organism>